<dbReference type="Gene3D" id="2.40.70.10">
    <property type="entry name" value="Acid Proteases"/>
    <property type="match status" value="1"/>
</dbReference>
<organism evidence="2 3">
    <name type="scientific">Solanum tuberosum</name>
    <name type="common">Potato</name>
    <dbReference type="NCBI Taxonomy" id="4113"/>
    <lineage>
        <taxon>Eukaryota</taxon>
        <taxon>Viridiplantae</taxon>
        <taxon>Streptophyta</taxon>
        <taxon>Embryophyta</taxon>
        <taxon>Tracheophyta</taxon>
        <taxon>Spermatophyta</taxon>
        <taxon>Magnoliopsida</taxon>
        <taxon>eudicotyledons</taxon>
        <taxon>Gunneridae</taxon>
        <taxon>Pentapetalae</taxon>
        <taxon>asterids</taxon>
        <taxon>lamiids</taxon>
        <taxon>Solanales</taxon>
        <taxon>Solanaceae</taxon>
        <taxon>Solanoideae</taxon>
        <taxon>Solaneae</taxon>
        <taxon>Solanum</taxon>
    </lineage>
</organism>
<dbReference type="CDD" id="cd00303">
    <property type="entry name" value="retropepsin_like"/>
    <property type="match status" value="1"/>
</dbReference>
<keyword evidence="3" id="KW-1185">Reference proteome</keyword>
<reference evidence="2 3" key="1">
    <citation type="journal article" date="2021" name="bioRxiv">
        <title>Chromosome-scale and haplotype-resolved genome assembly of a tetraploid potato cultivar.</title>
        <authorList>
            <person name="Sun H."/>
            <person name="Jiao W.-B."/>
            <person name="Krause K."/>
            <person name="Campoy J.A."/>
            <person name="Goel M."/>
            <person name="Folz-Donahue K."/>
            <person name="Kukat C."/>
            <person name="Huettel B."/>
            <person name="Schneeberger K."/>
        </authorList>
    </citation>
    <scope>NUCLEOTIDE SEQUENCE [LARGE SCALE GENOMIC DNA]</scope>
    <source>
        <strain evidence="2">SolTubOtavaFocal</strain>
        <tissue evidence="2">Leaves</tissue>
    </source>
</reference>
<dbReference type="Pfam" id="PF08284">
    <property type="entry name" value="RVP_2"/>
    <property type="match status" value="1"/>
</dbReference>
<dbReference type="InterPro" id="IPR021109">
    <property type="entry name" value="Peptidase_aspartic_dom_sf"/>
</dbReference>
<dbReference type="Proteomes" id="UP000826656">
    <property type="component" value="Unassembled WGS sequence"/>
</dbReference>
<dbReference type="Pfam" id="PF03732">
    <property type="entry name" value="Retrotrans_gag"/>
    <property type="match status" value="1"/>
</dbReference>
<sequence length="288" mass="32583">MQEEVPSFLEGNAQLWFLQLETDLLEPSWDEFKRYCNLCFGPPIRSQKLGELAKLRQIGSVANYQEKFEQLVSWADLATAMSLSRLYESRGQPFSSQLLDGRRSKTSYFSPPQRTSFVRKLTRSEMDERRLKGLCFNCDGVTTPQNMRLQGQLAGNPVVSLVDSGSTNNFVNSKIVSQFNLQVERREGLRIVVANGERVRSSRQCKGVSIWFGNYGFHIDLYVLNLSGFDVVLVELQGVKSPDPTQGATTHVMLADKDNQEELQIILKDFACLFNEPVGLPAKRDLSE</sequence>
<evidence type="ECO:0000313" key="2">
    <source>
        <dbReference type="EMBL" id="KAH0737737.1"/>
    </source>
</evidence>
<proteinExistence type="predicted"/>
<dbReference type="EMBL" id="JAIVGD010000028">
    <property type="protein sequence ID" value="KAH0737737.1"/>
    <property type="molecule type" value="Genomic_DNA"/>
</dbReference>
<protein>
    <recommendedName>
        <fullName evidence="1">Retrotransposon gag domain-containing protein</fullName>
    </recommendedName>
</protein>
<evidence type="ECO:0000313" key="3">
    <source>
        <dbReference type="Proteomes" id="UP000826656"/>
    </source>
</evidence>
<name>A0ABQ7TSP8_SOLTU</name>
<dbReference type="InterPro" id="IPR005162">
    <property type="entry name" value="Retrotrans_gag_dom"/>
</dbReference>
<feature type="domain" description="Retrotransposon gag" evidence="1">
    <location>
        <begin position="6"/>
        <end position="77"/>
    </location>
</feature>
<evidence type="ECO:0000259" key="1">
    <source>
        <dbReference type="Pfam" id="PF03732"/>
    </source>
</evidence>
<comment type="caution">
    <text evidence="2">The sequence shown here is derived from an EMBL/GenBank/DDBJ whole genome shotgun (WGS) entry which is preliminary data.</text>
</comment>
<gene>
    <name evidence="2" type="ORF">KY290_036442</name>
</gene>
<accession>A0ABQ7TSP8</accession>